<dbReference type="InterPro" id="IPR024726">
    <property type="entry name" value="FhuF_C"/>
</dbReference>
<keyword evidence="3" id="KW-1185">Reference proteome</keyword>
<reference evidence="2 3" key="1">
    <citation type="submission" date="2017-09" db="EMBL/GenBank/DDBJ databases">
        <authorList>
            <person name="Ehlers B."/>
            <person name="Leendertz F.H."/>
        </authorList>
    </citation>
    <scope>NUCLEOTIDE SEQUENCE [LARGE SCALE GENOMIC DNA]</scope>
    <source>
        <strain evidence="2 3">DSM 46844</strain>
    </source>
</reference>
<dbReference type="AlphaFoldDB" id="A0A285ECM5"/>
<dbReference type="GO" id="GO:0051537">
    <property type="term" value="F:2 iron, 2 sulfur cluster binding"/>
    <property type="evidence" value="ECO:0007669"/>
    <property type="project" value="InterPro"/>
</dbReference>
<gene>
    <name evidence="2" type="ORF">SAMN06893097_105113</name>
</gene>
<feature type="domain" description="Ferric siderophore reductase C-terminal" evidence="1">
    <location>
        <begin position="205"/>
        <end position="225"/>
    </location>
</feature>
<accession>A0A285ECM5</accession>
<dbReference type="Pfam" id="PF11575">
    <property type="entry name" value="FhuF_C"/>
    <property type="match status" value="1"/>
</dbReference>
<name>A0A285ECM5_9ACTN</name>
<proteinExistence type="predicted"/>
<protein>
    <submittedName>
        <fullName evidence="2">FhuF 2Fe-2S C-terminal domain-containing protein</fullName>
    </submittedName>
</protein>
<dbReference type="EMBL" id="OBDO01000005">
    <property type="protein sequence ID" value="SNX96775.1"/>
    <property type="molecule type" value="Genomic_DNA"/>
</dbReference>
<dbReference type="Proteomes" id="UP000219514">
    <property type="component" value="Unassembled WGS sequence"/>
</dbReference>
<sequence>MCTGDTALVSGDAQVEVAARVPGAAGLGLLVPPAARPLPAVRLADPAWTAGRLAELAERYRSDDRRVLATVWWYSASSVLLTPPPAGLLTGHPLSARLADTTLFELPGGVLVAATTTAGSGDVAGELRTSLAAVVAAVAEAGGMRPRPLWAIATDSLAGRLLALGRAVGDVPRATALAAELAAAVGPPLPAPGHVDVEGVRFVRRVSCCLLYRLPGQPLCASCPRRPAAHREALLADTAARMR</sequence>
<evidence type="ECO:0000313" key="3">
    <source>
        <dbReference type="Proteomes" id="UP000219514"/>
    </source>
</evidence>
<evidence type="ECO:0000259" key="1">
    <source>
        <dbReference type="Pfam" id="PF11575"/>
    </source>
</evidence>
<organism evidence="2 3">
    <name type="scientific">Geodermatophilus sabuli</name>
    <dbReference type="NCBI Taxonomy" id="1564158"/>
    <lineage>
        <taxon>Bacteria</taxon>
        <taxon>Bacillati</taxon>
        <taxon>Actinomycetota</taxon>
        <taxon>Actinomycetes</taxon>
        <taxon>Geodermatophilales</taxon>
        <taxon>Geodermatophilaceae</taxon>
        <taxon>Geodermatophilus</taxon>
    </lineage>
</organism>
<evidence type="ECO:0000313" key="2">
    <source>
        <dbReference type="EMBL" id="SNX96775.1"/>
    </source>
</evidence>